<keyword evidence="8 12" id="KW-1133">Transmembrane helix</keyword>
<dbReference type="Pfam" id="PF01435">
    <property type="entry name" value="Peptidase_M48"/>
    <property type="match status" value="1"/>
</dbReference>
<protein>
    <submittedName>
        <fullName evidence="14">M48 family metalloprotease</fullName>
    </submittedName>
    <submittedName>
        <fullName evidence="15">Protease HtpX</fullName>
        <ecNumber evidence="14 15">3.4.24.-</ecNumber>
    </submittedName>
</protein>
<reference evidence="14 17" key="2">
    <citation type="submission" date="2023-11" db="EMBL/GenBank/DDBJ databases">
        <title>Plant-associative lifestyle of Vibrio porteresiae and its evolutionary dynamics.</title>
        <authorList>
            <person name="Rameshkumar N."/>
            <person name="Kirti K."/>
        </authorList>
    </citation>
    <scope>NUCLEOTIDE SEQUENCE [LARGE SCALE GENOMIC DNA]</scope>
    <source>
        <strain evidence="14 17">MSSRF38</strain>
    </source>
</reference>
<feature type="transmembrane region" description="Helical" evidence="12">
    <location>
        <begin position="198"/>
        <end position="224"/>
    </location>
</feature>
<dbReference type="PANTHER" id="PTHR43221">
    <property type="entry name" value="PROTEASE HTPX"/>
    <property type="match status" value="1"/>
</dbReference>
<evidence type="ECO:0000256" key="7">
    <source>
        <dbReference type="ARBA" id="ARBA00022833"/>
    </source>
</evidence>
<dbReference type="InterPro" id="IPR050083">
    <property type="entry name" value="HtpX_protease"/>
</dbReference>
<evidence type="ECO:0000313" key="17">
    <source>
        <dbReference type="Proteomes" id="UP001283366"/>
    </source>
</evidence>
<gene>
    <name evidence="15" type="primary">htpX_3</name>
    <name evidence="14" type="ORF">SBX37_05475</name>
    <name evidence="15" type="ORF">VIM7927_04388</name>
</gene>
<dbReference type="GO" id="GO:0046872">
    <property type="term" value="F:metal ion binding"/>
    <property type="evidence" value="ECO:0007669"/>
    <property type="project" value="UniProtKB-KW"/>
</dbReference>
<dbReference type="EC" id="3.4.24.-" evidence="14 15"/>
<evidence type="ECO:0000256" key="8">
    <source>
        <dbReference type="ARBA" id="ARBA00022989"/>
    </source>
</evidence>
<dbReference type="OrthoDB" id="15218at2"/>
<evidence type="ECO:0000313" key="14">
    <source>
        <dbReference type="EMBL" id="MDW6002314.1"/>
    </source>
</evidence>
<dbReference type="GO" id="GO:0006508">
    <property type="term" value="P:proteolysis"/>
    <property type="evidence" value="ECO:0007669"/>
    <property type="project" value="UniProtKB-KW"/>
</dbReference>
<dbReference type="EMBL" id="JAWRCO010000001">
    <property type="protein sequence ID" value="MDW6002314.1"/>
    <property type="molecule type" value="Genomic_DNA"/>
</dbReference>
<evidence type="ECO:0000256" key="6">
    <source>
        <dbReference type="ARBA" id="ARBA00022801"/>
    </source>
</evidence>
<evidence type="ECO:0000256" key="10">
    <source>
        <dbReference type="ARBA" id="ARBA00023136"/>
    </source>
</evidence>
<evidence type="ECO:0000256" key="9">
    <source>
        <dbReference type="ARBA" id="ARBA00023049"/>
    </source>
</evidence>
<sequence>MPEEVEVRIDQGIPLPILVGSMFALTLASTYFLAFIAVIIYVQSHTNWLGIPSPREMDWAIRHFFGAATLFTIAALIYGLYSISDAGTDSTFIKLKGEPLSDEEREMFERFFHDPNSSHPSHTGSSHPSFNSSKIVKFISNDINAWALGSIDHGYMSFSTTSLELPEEQIKGIFLHEFGHLVSNDSKKMTFAKSFQNALVSFAMITPLKNFLKFTIFILTQLVLMKVSREREYRADQFAVHIDEDNGIVSALQSIKTSKLELVDYGDAKVYMFSLPNIDSMFATHPPLENRIARLTKSQIVSPTE</sequence>
<proteinExistence type="inferred from homology"/>
<comment type="cofactor">
    <cofactor evidence="11">
        <name>Zn(2+)</name>
        <dbReference type="ChEBI" id="CHEBI:29105"/>
    </cofactor>
    <text evidence="11">Binds 1 zinc ion per subunit.</text>
</comment>
<evidence type="ECO:0000256" key="11">
    <source>
        <dbReference type="RuleBase" id="RU003983"/>
    </source>
</evidence>
<keyword evidence="10 12" id="KW-0472">Membrane</keyword>
<feature type="transmembrane region" description="Helical" evidence="12">
    <location>
        <begin position="17"/>
        <end position="42"/>
    </location>
</feature>
<dbReference type="RefSeq" id="WP_087483020.1">
    <property type="nucleotide sequence ID" value="NZ_AP024883.1"/>
</dbReference>
<evidence type="ECO:0000256" key="4">
    <source>
        <dbReference type="ARBA" id="ARBA00022692"/>
    </source>
</evidence>
<name>A0A1Y6IZC5_9VIBR</name>
<keyword evidence="5" id="KW-0479">Metal-binding</keyword>
<dbReference type="GO" id="GO:0005886">
    <property type="term" value="C:plasma membrane"/>
    <property type="evidence" value="ECO:0007669"/>
    <property type="project" value="UniProtKB-SubCell"/>
</dbReference>
<evidence type="ECO:0000256" key="3">
    <source>
        <dbReference type="ARBA" id="ARBA00022670"/>
    </source>
</evidence>
<keyword evidence="6 11" id="KW-0378">Hydrolase</keyword>
<evidence type="ECO:0000256" key="1">
    <source>
        <dbReference type="ARBA" id="ARBA00004651"/>
    </source>
</evidence>
<comment type="similarity">
    <text evidence="11">Belongs to the peptidase M48 family.</text>
</comment>
<dbReference type="InterPro" id="IPR001915">
    <property type="entry name" value="Peptidase_M48"/>
</dbReference>
<keyword evidence="9 11" id="KW-0482">Metalloprotease</keyword>
<dbReference type="AlphaFoldDB" id="A0A1Y6IZC5"/>
<dbReference type="Proteomes" id="UP000196125">
    <property type="component" value="Unassembled WGS sequence"/>
</dbReference>
<accession>A0A1Y6IZC5</accession>
<evidence type="ECO:0000256" key="2">
    <source>
        <dbReference type="ARBA" id="ARBA00022475"/>
    </source>
</evidence>
<feature type="transmembrane region" description="Helical" evidence="12">
    <location>
        <begin position="63"/>
        <end position="81"/>
    </location>
</feature>
<dbReference type="PANTHER" id="PTHR43221:SF1">
    <property type="entry name" value="PROTEASE HTPX"/>
    <property type="match status" value="1"/>
</dbReference>
<reference evidence="15 16" key="1">
    <citation type="submission" date="2017-05" db="EMBL/GenBank/DDBJ databases">
        <authorList>
            <person name="Song R."/>
            <person name="Chenine A.L."/>
            <person name="Ruprecht R.M."/>
        </authorList>
    </citation>
    <scope>NUCLEOTIDE SEQUENCE [LARGE SCALE GENOMIC DNA]</scope>
    <source>
        <strain evidence="15 16">CECT 7927</strain>
    </source>
</reference>
<keyword evidence="17" id="KW-1185">Reference proteome</keyword>
<keyword evidence="7 11" id="KW-0862">Zinc</keyword>
<keyword evidence="3 11" id="KW-0645">Protease</keyword>
<keyword evidence="4 12" id="KW-0812">Transmembrane</keyword>
<dbReference type="EMBL" id="FXXI01000016">
    <property type="protein sequence ID" value="SMS03025.1"/>
    <property type="molecule type" value="Genomic_DNA"/>
</dbReference>
<dbReference type="Proteomes" id="UP001283366">
    <property type="component" value="Unassembled WGS sequence"/>
</dbReference>
<evidence type="ECO:0000313" key="16">
    <source>
        <dbReference type="Proteomes" id="UP000196125"/>
    </source>
</evidence>
<dbReference type="GO" id="GO:0004222">
    <property type="term" value="F:metalloendopeptidase activity"/>
    <property type="evidence" value="ECO:0007669"/>
    <property type="project" value="InterPro"/>
</dbReference>
<evidence type="ECO:0000256" key="5">
    <source>
        <dbReference type="ARBA" id="ARBA00022723"/>
    </source>
</evidence>
<comment type="subcellular location">
    <subcellularLocation>
        <location evidence="1">Cell membrane</location>
        <topology evidence="1">Multi-pass membrane protein</topology>
    </subcellularLocation>
</comment>
<feature type="domain" description="Peptidase M48" evidence="13">
    <location>
        <begin position="140"/>
        <end position="297"/>
    </location>
</feature>
<evidence type="ECO:0000256" key="12">
    <source>
        <dbReference type="SAM" id="Phobius"/>
    </source>
</evidence>
<evidence type="ECO:0000259" key="13">
    <source>
        <dbReference type="Pfam" id="PF01435"/>
    </source>
</evidence>
<dbReference type="Gene3D" id="3.30.2010.10">
    <property type="entry name" value="Metalloproteases ('zincins'), catalytic domain"/>
    <property type="match status" value="1"/>
</dbReference>
<organism evidence="15 16">
    <name type="scientific">Vibrio mangrovi</name>
    <dbReference type="NCBI Taxonomy" id="474394"/>
    <lineage>
        <taxon>Bacteria</taxon>
        <taxon>Pseudomonadati</taxon>
        <taxon>Pseudomonadota</taxon>
        <taxon>Gammaproteobacteria</taxon>
        <taxon>Vibrionales</taxon>
        <taxon>Vibrionaceae</taxon>
        <taxon>Vibrio</taxon>
    </lineage>
</organism>
<evidence type="ECO:0000313" key="15">
    <source>
        <dbReference type="EMBL" id="SMS03025.1"/>
    </source>
</evidence>
<keyword evidence="2" id="KW-1003">Cell membrane</keyword>